<feature type="region of interest" description="Disordered" evidence="1">
    <location>
        <begin position="1"/>
        <end position="23"/>
    </location>
</feature>
<feature type="domain" description="Myb-like" evidence="2">
    <location>
        <begin position="32"/>
        <end position="85"/>
    </location>
</feature>
<evidence type="ECO:0000313" key="3">
    <source>
        <dbReference type="EMBL" id="CAE0251441.1"/>
    </source>
</evidence>
<dbReference type="Pfam" id="PF13921">
    <property type="entry name" value="Myb_DNA-bind_6"/>
    <property type="match status" value="1"/>
</dbReference>
<sequence length="153" mass="16877">MASSPPPSSMEREEEEVEEEVEPPYVIVIKMKAKRDRPEWKEEENRKLLHLVPANTPPEFINWQQIAGRLGRTPVDCYERYTALQSESLKEGGDEEEGGEAKLVSSVTSTSPLAVDVSSMRGSPAVHLTGARRVESGFSTESGGESDSVHPHT</sequence>
<feature type="compositionally biased region" description="Low complexity" evidence="1">
    <location>
        <begin position="136"/>
        <end position="146"/>
    </location>
</feature>
<dbReference type="SMART" id="SM00717">
    <property type="entry name" value="SANT"/>
    <property type="match status" value="1"/>
</dbReference>
<proteinExistence type="predicted"/>
<gene>
    <name evidence="3" type="ORF">PBIL07802_LOCUS13650</name>
</gene>
<organism evidence="3">
    <name type="scientific">Palpitomonas bilix</name>
    <dbReference type="NCBI Taxonomy" id="652834"/>
    <lineage>
        <taxon>Eukaryota</taxon>
        <taxon>Eukaryota incertae sedis</taxon>
    </lineage>
</organism>
<dbReference type="SUPFAM" id="SSF46689">
    <property type="entry name" value="Homeodomain-like"/>
    <property type="match status" value="1"/>
</dbReference>
<name>A0A7S3G4R3_9EUKA</name>
<evidence type="ECO:0000259" key="2">
    <source>
        <dbReference type="PROSITE" id="PS50090"/>
    </source>
</evidence>
<accession>A0A7S3G4R3</accession>
<dbReference type="EMBL" id="HBIB01021075">
    <property type="protein sequence ID" value="CAE0251441.1"/>
    <property type="molecule type" value="Transcribed_RNA"/>
</dbReference>
<dbReference type="Gene3D" id="1.10.10.60">
    <property type="entry name" value="Homeodomain-like"/>
    <property type="match status" value="1"/>
</dbReference>
<evidence type="ECO:0000256" key="1">
    <source>
        <dbReference type="SAM" id="MobiDB-lite"/>
    </source>
</evidence>
<feature type="compositionally biased region" description="Acidic residues" evidence="1">
    <location>
        <begin position="12"/>
        <end position="22"/>
    </location>
</feature>
<dbReference type="AlphaFoldDB" id="A0A7S3G4R3"/>
<feature type="region of interest" description="Disordered" evidence="1">
    <location>
        <begin position="87"/>
        <end position="153"/>
    </location>
</feature>
<reference evidence="3" key="1">
    <citation type="submission" date="2021-01" db="EMBL/GenBank/DDBJ databases">
        <authorList>
            <person name="Corre E."/>
            <person name="Pelletier E."/>
            <person name="Niang G."/>
            <person name="Scheremetjew M."/>
            <person name="Finn R."/>
            <person name="Kale V."/>
            <person name="Holt S."/>
            <person name="Cochrane G."/>
            <person name="Meng A."/>
            <person name="Brown T."/>
            <person name="Cohen L."/>
        </authorList>
    </citation>
    <scope>NUCLEOTIDE SEQUENCE</scope>
    <source>
        <strain evidence="3">NIES-2562</strain>
    </source>
</reference>
<dbReference type="InterPro" id="IPR001005">
    <property type="entry name" value="SANT/Myb"/>
</dbReference>
<dbReference type="PROSITE" id="PS50090">
    <property type="entry name" value="MYB_LIKE"/>
    <property type="match status" value="1"/>
</dbReference>
<dbReference type="InterPro" id="IPR009057">
    <property type="entry name" value="Homeodomain-like_sf"/>
</dbReference>
<protein>
    <recommendedName>
        <fullName evidence="2">Myb-like domain-containing protein</fullName>
    </recommendedName>
</protein>